<proteinExistence type="predicted"/>
<evidence type="ECO:0008006" key="4">
    <source>
        <dbReference type="Google" id="ProtNLM"/>
    </source>
</evidence>
<keyword evidence="3" id="KW-1185">Reference proteome</keyword>
<sequence length="318" mass="32316">MSASALKVGRIISDSTTKFLLGCSFGAYGALSGSLDNAGAFLLSSLNSAAQSFVSVVAAASANTAKGGGTKGGTNAAPQTIVLKGMGGSGEGAYKLGLVLAVGYIVANTLVKDVSIANVFGLVSKSTFTNGLSSLGGLVEKLGANLLSVGNSLQAVKLQLADVDERLSEKVEDVSDKVDEVKKLADLNGEKLDGVDGKVTFVQKGVQLLCTVVAEGLGRNLEGMEERTGGFKIEYEGGGGDGGEGLDIEEVGGGSGGRLRGKPKLKRMKTPDRGGGGEGREGGRVGGERKTMDERLTSIRRIADGLDKLLGEGGGEEI</sequence>
<evidence type="ECO:0000313" key="2">
    <source>
        <dbReference type="EMBL" id="GMI45327.1"/>
    </source>
</evidence>
<dbReference type="AlphaFoldDB" id="A0A9W7LD59"/>
<reference evidence="3" key="1">
    <citation type="journal article" date="2023" name="Commun. Biol.">
        <title>Genome analysis of Parmales, the sister group of diatoms, reveals the evolutionary specialization of diatoms from phago-mixotrophs to photoautotrophs.</title>
        <authorList>
            <person name="Ban H."/>
            <person name="Sato S."/>
            <person name="Yoshikawa S."/>
            <person name="Yamada K."/>
            <person name="Nakamura Y."/>
            <person name="Ichinomiya M."/>
            <person name="Sato N."/>
            <person name="Blanc-Mathieu R."/>
            <person name="Endo H."/>
            <person name="Kuwata A."/>
            <person name="Ogata H."/>
        </authorList>
    </citation>
    <scope>NUCLEOTIDE SEQUENCE [LARGE SCALE GENOMIC DNA]</scope>
</reference>
<dbReference type="EMBL" id="BRYA01000242">
    <property type="protein sequence ID" value="GMI45327.1"/>
    <property type="molecule type" value="Genomic_DNA"/>
</dbReference>
<evidence type="ECO:0000256" key="1">
    <source>
        <dbReference type="SAM" id="MobiDB-lite"/>
    </source>
</evidence>
<gene>
    <name evidence="2" type="ORF">TrCOL_g13714</name>
</gene>
<evidence type="ECO:0000313" key="3">
    <source>
        <dbReference type="Proteomes" id="UP001165065"/>
    </source>
</evidence>
<feature type="region of interest" description="Disordered" evidence="1">
    <location>
        <begin position="249"/>
        <end position="295"/>
    </location>
</feature>
<protein>
    <recommendedName>
        <fullName evidence="4">DUF1664 domain-containing protein</fullName>
    </recommendedName>
</protein>
<accession>A0A9W7LD59</accession>
<feature type="compositionally biased region" description="Basic and acidic residues" evidence="1">
    <location>
        <begin position="278"/>
        <end position="295"/>
    </location>
</feature>
<name>A0A9W7LD59_9STRA</name>
<organism evidence="2 3">
    <name type="scientific">Triparma columacea</name>
    <dbReference type="NCBI Taxonomy" id="722753"/>
    <lineage>
        <taxon>Eukaryota</taxon>
        <taxon>Sar</taxon>
        <taxon>Stramenopiles</taxon>
        <taxon>Ochrophyta</taxon>
        <taxon>Bolidophyceae</taxon>
        <taxon>Parmales</taxon>
        <taxon>Triparmaceae</taxon>
        <taxon>Triparma</taxon>
    </lineage>
</organism>
<dbReference type="Proteomes" id="UP001165065">
    <property type="component" value="Unassembled WGS sequence"/>
</dbReference>
<comment type="caution">
    <text evidence="2">The sequence shown here is derived from an EMBL/GenBank/DDBJ whole genome shotgun (WGS) entry which is preliminary data.</text>
</comment>
<dbReference type="OrthoDB" id="10516942at2759"/>
<feature type="compositionally biased region" description="Basic residues" evidence="1">
    <location>
        <begin position="259"/>
        <end position="268"/>
    </location>
</feature>